<organism evidence="2 3">
    <name type="scientific">Panicum virgatum</name>
    <name type="common">Blackwell switchgrass</name>
    <dbReference type="NCBI Taxonomy" id="38727"/>
    <lineage>
        <taxon>Eukaryota</taxon>
        <taxon>Viridiplantae</taxon>
        <taxon>Streptophyta</taxon>
        <taxon>Embryophyta</taxon>
        <taxon>Tracheophyta</taxon>
        <taxon>Spermatophyta</taxon>
        <taxon>Magnoliopsida</taxon>
        <taxon>Liliopsida</taxon>
        <taxon>Poales</taxon>
        <taxon>Poaceae</taxon>
        <taxon>PACMAD clade</taxon>
        <taxon>Panicoideae</taxon>
        <taxon>Panicodae</taxon>
        <taxon>Paniceae</taxon>
        <taxon>Panicinae</taxon>
        <taxon>Panicum</taxon>
        <taxon>Panicum sect. Hiantes</taxon>
    </lineage>
</organism>
<accession>A0A8T0UMV6</accession>
<dbReference type="Gene3D" id="1.20.1280.50">
    <property type="match status" value="1"/>
</dbReference>
<feature type="domain" description="F-box" evidence="1">
    <location>
        <begin position="17"/>
        <end position="57"/>
    </location>
</feature>
<proteinExistence type="predicted"/>
<reference evidence="2" key="1">
    <citation type="submission" date="2020-05" db="EMBL/GenBank/DDBJ databases">
        <title>WGS assembly of Panicum virgatum.</title>
        <authorList>
            <person name="Lovell J.T."/>
            <person name="Jenkins J."/>
            <person name="Shu S."/>
            <person name="Juenger T.E."/>
            <person name="Schmutz J."/>
        </authorList>
    </citation>
    <scope>NUCLEOTIDE SEQUENCE</scope>
    <source>
        <strain evidence="2">AP13</strain>
    </source>
</reference>
<sequence>MAKKARMFPAPPCHQNLPDEIIQDIFACMPAKSVLRCRCLSRAWAAALSSDVFVDRHLDLANRRHRDVLPRLCLLPSSAAASTVYAWSAELGTKGDFMPLMHVPHNTRNGHLAAQTRPCRGVILLRSVAARRYYLCNPSIGQIAELPDGRMAGHPFPTLDYASFGLGYDARARAHKVVRLLYHDGRPAGCDVYDVGAAGNWRPAASGALPPERVRMNQAGVFADGHVHWITMEHGRDGGQAIVSFSAATEEFGYVAPPPRTDVDAFRLTELAGCLGLVKSPTFPESPNNKYISIWLLTGYAAGSWEKHWHIDLTKLPPAPEVGDDFMFKGVEPLALVDGGRRIVFMSDEYQVAAYTLATGTIQEVVPVLYAREVRGGARLLLLAPYEESLVPAGPPFEDILASPPAARALSVALRRLPARALGRLKLVCRSWRAMIESDRFAAAHSARARAAAAASPASVIFLHRYGGAPNVVSLESCSGDLPGAGRQAPPLSTSRVVCRNPCHGLILVASHPFSCTAAPVYHTLCNPVTREMRNLHLPGQSYGSPGLGYDPWREEHVVVCLRYTRWCFVTGEYAMECAVWPLRDLHPRTLASPPPIPAAVDVPPVHVGGKMYWPGETWHGAAASVLALDISTETFEVVPAPPILLDADGGDRMILAELDGKLCAAHTSTSTGTVTVWSKMVEGWRREHVIELGQWPEFYSPRTTELVVPMAVDPVDGRILLDTGKALGYYDTRSRSLETVYSLRSQQIGDGDHGDDTFFIATVGEDSLFRPYDRIGRFW</sequence>
<dbReference type="PANTHER" id="PTHR31672">
    <property type="entry name" value="BNACNNG10540D PROTEIN"/>
    <property type="match status" value="1"/>
</dbReference>
<dbReference type="Pfam" id="PF00646">
    <property type="entry name" value="F-box"/>
    <property type="match status" value="2"/>
</dbReference>
<name>A0A8T0UMV6_PANVG</name>
<evidence type="ECO:0000313" key="3">
    <source>
        <dbReference type="Proteomes" id="UP000823388"/>
    </source>
</evidence>
<dbReference type="AlphaFoldDB" id="A0A8T0UMV6"/>
<dbReference type="PANTHER" id="PTHR31672:SF13">
    <property type="entry name" value="F-BOX PROTEIN CPR30-LIKE"/>
    <property type="match status" value="1"/>
</dbReference>
<dbReference type="InterPro" id="IPR001810">
    <property type="entry name" value="F-box_dom"/>
</dbReference>
<dbReference type="Proteomes" id="UP000823388">
    <property type="component" value="Chromosome 3N"/>
</dbReference>
<dbReference type="InterPro" id="IPR036047">
    <property type="entry name" value="F-box-like_dom_sf"/>
</dbReference>
<evidence type="ECO:0000259" key="1">
    <source>
        <dbReference type="SMART" id="SM00256"/>
    </source>
</evidence>
<protein>
    <recommendedName>
        <fullName evidence="1">F-box domain-containing protein</fullName>
    </recommendedName>
</protein>
<dbReference type="EMBL" id="CM029042">
    <property type="protein sequence ID" value="KAG2622214.1"/>
    <property type="molecule type" value="Genomic_DNA"/>
</dbReference>
<keyword evidence="3" id="KW-1185">Reference proteome</keyword>
<gene>
    <name evidence="2" type="ORF">PVAP13_3NG276200</name>
</gene>
<dbReference type="NCBIfam" id="TIGR01640">
    <property type="entry name" value="F_box_assoc_1"/>
    <property type="match status" value="2"/>
</dbReference>
<dbReference type="Pfam" id="PF08268">
    <property type="entry name" value="FBA_3"/>
    <property type="match status" value="2"/>
</dbReference>
<comment type="caution">
    <text evidence="2">The sequence shown here is derived from an EMBL/GenBank/DDBJ whole genome shotgun (WGS) entry which is preliminary data.</text>
</comment>
<feature type="domain" description="F-box" evidence="1">
    <location>
        <begin position="414"/>
        <end position="445"/>
    </location>
</feature>
<dbReference type="SUPFAM" id="SSF81383">
    <property type="entry name" value="F-box domain"/>
    <property type="match status" value="2"/>
</dbReference>
<dbReference type="SMART" id="SM00256">
    <property type="entry name" value="FBOX"/>
    <property type="match status" value="2"/>
</dbReference>
<dbReference type="InterPro" id="IPR017451">
    <property type="entry name" value="F-box-assoc_interact_dom"/>
</dbReference>
<dbReference type="InterPro" id="IPR050796">
    <property type="entry name" value="SCF_F-box_component"/>
</dbReference>
<evidence type="ECO:0000313" key="2">
    <source>
        <dbReference type="EMBL" id="KAG2622214.1"/>
    </source>
</evidence>
<dbReference type="InterPro" id="IPR013187">
    <property type="entry name" value="F-box-assoc_dom_typ3"/>
</dbReference>